<gene>
    <name evidence="4" type="ORF">C9374_002600</name>
</gene>
<dbReference type="Gene3D" id="3.40.50.11500">
    <property type="match status" value="1"/>
</dbReference>
<evidence type="ECO:0000256" key="1">
    <source>
        <dbReference type="SAM" id="MobiDB-lite"/>
    </source>
</evidence>
<feature type="domain" description="UDENN" evidence="3">
    <location>
        <begin position="4"/>
        <end position="520"/>
    </location>
</feature>
<dbReference type="GO" id="GO:0051666">
    <property type="term" value="P:actin cortical patch localization"/>
    <property type="evidence" value="ECO:0007669"/>
    <property type="project" value="TreeGrafter"/>
</dbReference>
<dbReference type="SUPFAM" id="SSF48371">
    <property type="entry name" value="ARM repeat"/>
    <property type="match status" value="1"/>
</dbReference>
<protein>
    <recommendedName>
        <fullName evidence="3">UDENN domain-containing protein</fullName>
    </recommendedName>
</protein>
<dbReference type="InterPro" id="IPR016024">
    <property type="entry name" value="ARM-type_fold"/>
</dbReference>
<comment type="caution">
    <text evidence="4">The sequence shown here is derived from an EMBL/GenBank/DDBJ whole genome shotgun (WGS) entry which is preliminary data.</text>
</comment>
<sequence length="1189" mass="137577">MDIFCLCLAEFDLLKGNTLSYVYPPERRAILSHFSQHMGDYCLPDGAHYFEEDTTLVVIPSNVTGSLKSFNLDENEETSLGNGMIGATEGDMGNNNQSTSTATGSSSSSSQQQNMLSFIEPYVDKPMYAHCLFRNKKDSRVKRGAIQKSLILFSTQPHFTVYENLLRVAINRILDLENIYLQVNATASKKQPGEELSEELLQQLNQVHEQINDILKEFYEQCTTCNMLQLKLFPTMTNDTTFTLNIPRQIDPFTPVAYTHGTSLIQLIQLFGVEVMLTCWNALLLDKRIMVIGSPAKLVSQICFTLPLLVYPFQINVNRIHPYVPLSDMDDVMAATSKIPEYIIGTTNALFETQGKNQRTQWWDVCLSVNSRKVQIAEKMPPHFSGSDLMGGASPNAGNESDSPTQIEKLNAYQKVFILNVMNEIREGKTEQWVREQFKTHNIKFITELLSKGKLLQIINNATSDVLSDPQKQASLLKTSSGQLKKIQRQFITESSKFRNYAFKQYPHFRHLHFTGMTDSPSDNTPGKNNLSLEYFDALQLLQYLQDEKIIKKQKLKYLYDLDKLLSSDANQIDLLLSVNDSSSIFTTIRNNKWLVDDNNQWRKYSASILSQLAVSVKGQIQLLSLLPYIKLLTEDAMPNVKRIGYYCIMKVSNLYIGTYAILRIHHDIIDKILDNILNESLTDANFYEIRMYSIQTLLQICYYFDYFKQSISVVMADKVDTTSSEYSSLVEDEEEYAKILGVSVDVSMVNTIMEKLDVFKRKIIDAFSYDNISNNSTTKRSLKDYKFIDKLLILYDFYEVYNNYRILTESALKYNMSVFYYLRKGDVGQTQSVPSFTEMYHHISSLVLNIKHDLKKSSSLTHQQATEDEINGSTQSQINEFHHHHISVFLLALLQSTNLVNIIFNEFILNVNHIRVYKNYKLLYMVMQLLYYVIDTNIGMYYLLISNYIEYCLTFIKYFSVVNVRDGETDVSDSNLNFRLFKCYTFIMFVKRLCKYRKAAYRLIESNALQILGQFIITHYHNPLLSNLTFAVIDVFQELCVFYFKHYSKEGQHPLTAYIIEEEDENENDQEDTEQFFKNPLYERNSSLFFKKRIKDRLEMLPSLRKRCLPPSMGTTTQDHLEKQQYQYQSILESSNFNYHYGNFTESSATAVTDYSSPRSNSSRLENSNNFTQLKKRPKRTRKTVFSK</sequence>
<dbReference type="InterPro" id="IPR043153">
    <property type="entry name" value="DENN_C"/>
</dbReference>
<dbReference type="PANTHER" id="PTHR28245">
    <property type="entry name" value="ARF3-INTERACTING PROTEIN 1"/>
    <property type="match status" value="1"/>
</dbReference>
<dbReference type="InterPro" id="IPR001194">
    <property type="entry name" value="cDENN_dom"/>
</dbReference>
<dbReference type="PROSITE" id="PS50211">
    <property type="entry name" value="DENN"/>
    <property type="match status" value="1"/>
</dbReference>
<organism evidence="4 5">
    <name type="scientific">Naegleria lovaniensis</name>
    <name type="common">Amoeba</name>
    <dbReference type="NCBI Taxonomy" id="51637"/>
    <lineage>
        <taxon>Eukaryota</taxon>
        <taxon>Discoba</taxon>
        <taxon>Heterolobosea</taxon>
        <taxon>Tetramitia</taxon>
        <taxon>Eutetramitia</taxon>
        <taxon>Vahlkampfiidae</taxon>
        <taxon>Naegleria</taxon>
    </lineage>
</organism>
<dbReference type="RefSeq" id="XP_044550146.1">
    <property type="nucleotide sequence ID" value="XM_044692036.1"/>
</dbReference>
<keyword evidence="2" id="KW-1133">Transmembrane helix</keyword>
<feature type="transmembrane region" description="Helical" evidence="2">
    <location>
        <begin position="887"/>
        <end position="911"/>
    </location>
</feature>
<dbReference type="InterPro" id="IPR052809">
    <property type="entry name" value="Actin_polarity_regulatory"/>
</dbReference>
<dbReference type="Pfam" id="PF07792">
    <property type="entry name" value="Afi1"/>
    <property type="match status" value="1"/>
</dbReference>
<evidence type="ECO:0000313" key="4">
    <source>
        <dbReference type="EMBL" id="KAG2386154.1"/>
    </source>
</evidence>
<feature type="compositionally biased region" description="Low complexity" evidence="1">
    <location>
        <begin position="94"/>
        <end position="110"/>
    </location>
</feature>
<dbReference type="AlphaFoldDB" id="A0AA88KLT8"/>
<evidence type="ECO:0000313" key="5">
    <source>
        <dbReference type="Proteomes" id="UP000816034"/>
    </source>
</evidence>
<reference evidence="4 5" key="1">
    <citation type="journal article" date="2018" name="BMC Genomics">
        <title>The genome of Naegleria lovaniensis, the basis for a comparative approach to unravel pathogenicity factors of the human pathogenic amoeba N. fowleri.</title>
        <authorList>
            <person name="Liechti N."/>
            <person name="Schurch N."/>
            <person name="Bruggmann R."/>
            <person name="Wittwer M."/>
        </authorList>
    </citation>
    <scope>NUCLEOTIDE SEQUENCE [LARGE SCALE GENOMIC DNA]</scope>
    <source>
        <strain evidence="4 5">ATCC 30569</strain>
    </source>
</reference>
<dbReference type="PANTHER" id="PTHR28245:SF1">
    <property type="entry name" value="ARF3-INTERACTING PROTEIN 1"/>
    <property type="match status" value="1"/>
</dbReference>
<dbReference type="InterPro" id="IPR037516">
    <property type="entry name" value="Tripartite_DENN"/>
</dbReference>
<dbReference type="Pfam" id="PF08616">
    <property type="entry name" value="SPA"/>
    <property type="match status" value="1"/>
</dbReference>
<dbReference type="GeneID" id="68095055"/>
<proteinExistence type="predicted"/>
<feature type="compositionally biased region" description="Low complexity" evidence="1">
    <location>
        <begin position="1157"/>
        <end position="1171"/>
    </location>
</feature>
<dbReference type="Proteomes" id="UP000816034">
    <property type="component" value="Unassembled WGS sequence"/>
</dbReference>
<evidence type="ECO:0000259" key="3">
    <source>
        <dbReference type="PROSITE" id="PS50211"/>
    </source>
</evidence>
<feature type="compositionally biased region" description="Basic residues" evidence="1">
    <location>
        <begin position="1175"/>
        <end position="1189"/>
    </location>
</feature>
<dbReference type="GO" id="GO:0005886">
    <property type="term" value="C:plasma membrane"/>
    <property type="evidence" value="ECO:0007669"/>
    <property type="project" value="TreeGrafter"/>
</dbReference>
<accession>A0AA88KLT8</accession>
<keyword evidence="2" id="KW-0472">Membrane</keyword>
<keyword evidence="2" id="KW-0812">Transmembrane</keyword>
<dbReference type="EMBL" id="PYSW02000016">
    <property type="protein sequence ID" value="KAG2386154.1"/>
    <property type="molecule type" value="Genomic_DNA"/>
</dbReference>
<feature type="region of interest" description="Disordered" evidence="1">
    <location>
        <begin position="81"/>
        <end position="110"/>
    </location>
</feature>
<feature type="transmembrane region" description="Helical" evidence="2">
    <location>
        <begin position="923"/>
        <end position="945"/>
    </location>
</feature>
<feature type="region of interest" description="Disordered" evidence="1">
    <location>
        <begin position="1154"/>
        <end position="1189"/>
    </location>
</feature>
<evidence type="ECO:0000256" key="2">
    <source>
        <dbReference type="SAM" id="Phobius"/>
    </source>
</evidence>
<dbReference type="InterPro" id="IPR012860">
    <property type="entry name" value="Afi1_N"/>
</dbReference>
<dbReference type="SMART" id="SM00799">
    <property type="entry name" value="DENN"/>
    <property type="match status" value="1"/>
</dbReference>
<name>A0AA88KLT8_NAELO</name>
<keyword evidence="5" id="KW-1185">Reference proteome</keyword>